<proteinExistence type="predicted"/>
<reference evidence="1" key="1">
    <citation type="submission" date="2018-11" db="EMBL/GenBank/DDBJ databases">
        <authorList>
            <person name="Onetto C."/>
        </authorList>
    </citation>
    <scope>NUCLEOTIDE SEQUENCE [LARGE SCALE GENOMIC DNA]</scope>
</reference>
<dbReference type="Proteomes" id="UP000326641">
    <property type="component" value="Unassembled WGS sequence"/>
</dbReference>
<evidence type="ECO:0000313" key="2">
    <source>
        <dbReference type="Proteomes" id="UP000326641"/>
    </source>
</evidence>
<keyword evidence="2" id="KW-1185">Reference proteome</keyword>
<organism evidence="1 2">
    <name type="scientific">Candidatus Defluviicoccus seviourii</name>
    <dbReference type="NCBI Taxonomy" id="2565273"/>
    <lineage>
        <taxon>Bacteria</taxon>
        <taxon>Pseudomonadati</taxon>
        <taxon>Pseudomonadota</taxon>
        <taxon>Alphaproteobacteria</taxon>
        <taxon>Rhodospirillales</taxon>
        <taxon>Rhodospirillaceae</taxon>
        <taxon>Defluviicoccus</taxon>
    </lineage>
</organism>
<sequence length="133" mass="14394">MARVCPRIRVDSRISRIREVLPMPEGPRRQVQLPAASVRSRSRKSVALPNVHVPPTMATLTLTAVAARSTSMSHAFLRRYDPDQVLGVVSVRGDLSAGAPAPPGDDRSRSMGGTGAICKHRWRLCSKRGICAA</sequence>
<gene>
    <name evidence="1" type="ORF">DF3PA_70055</name>
</gene>
<dbReference type="EMBL" id="UXAT02000052">
    <property type="protein sequence ID" value="VUX47734.1"/>
    <property type="molecule type" value="Genomic_DNA"/>
</dbReference>
<comment type="caution">
    <text evidence="1">The sequence shown here is derived from an EMBL/GenBank/DDBJ whole genome shotgun (WGS) entry which is preliminary data.</text>
</comment>
<name>A0A564WJD4_9PROT</name>
<dbReference type="AlphaFoldDB" id="A0A564WJD4"/>
<accession>A0A564WJD4</accession>
<evidence type="ECO:0000313" key="1">
    <source>
        <dbReference type="EMBL" id="VUX47734.1"/>
    </source>
</evidence>
<protein>
    <submittedName>
        <fullName evidence="1">Uncharacterized protein</fullName>
    </submittedName>
</protein>